<keyword evidence="1" id="KW-0472">Membrane</keyword>
<dbReference type="WBParaSite" id="SVE_1565800.1">
    <property type="protein sequence ID" value="SVE_1565800.1"/>
    <property type="gene ID" value="SVE_1565800"/>
</dbReference>
<accession>A0A0K0FTJ7</accession>
<reference evidence="3" key="2">
    <citation type="submission" date="2015-08" db="UniProtKB">
        <authorList>
            <consortium name="WormBaseParasite"/>
        </authorList>
    </citation>
    <scope>IDENTIFICATION</scope>
</reference>
<proteinExistence type="predicted"/>
<reference evidence="2" key="1">
    <citation type="submission" date="2014-07" db="EMBL/GenBank/DDBJ databases">
        <authorList>
            <person name="Martin A.A"/>
            <person name="De Silva N."/>
        </authorList>
    </citation>
    <scope>NUCLEOTIDE SEQUENCE</scope>
</reference>
<organism evidence="2 3">
    <name type="scientific">Strongyloides venezuelensis</name>
    <name type="common">Threadworm</name>
    <dbReference type="NCBI Taxonomy" id="75913"/>
    <lineage>
        <taxon>Eukaryota</taxon>
        <taxon>Metazoa</taxon>
        <taxon>Ecdysozoa</taxon>
        <taxon>Nematoda</taxon>
        <taxon>Chromadorea</taxon>
        <taxon>Rhabditida</taxon>
        <taxon>Tylenchina</taxon>
        <taxon>Panagrolaimomorpha</taxon>
        <taxon>Strongyloidoidea</taxon>
        <taxon>Strongyloididae</taxon>
        <taxon>Strongyloides</taxon>
    </lineage>
</organism>
<feature type="transmembrane region" description="Helical" evidence="1">
    <location>
        <begin position="45"/>
        <end position="70"/>
    </location>
</feature>
<name>A0A0K0FTJ7_STRVS</name>
<sequence length="91" mass="10494">MILPIPDFIIILRLTLSIITIFLSLGIGLFVLSKKSWHHYFKTSFFVLLLAFTCNTASTVFIDAIFLASFEKSILYEDSFLKHLYDRGREA</sequence>
<protein>
    <submittedName>
        <fullName evidence="3">Serpentine receptor class gamma</fullName>
    </submittedName>
</protein>
<keyword evidence="1" id="KW-1133">Transmembrane helix</keyword>
<keyword evidence="1" id="KW-0812">Transmembrane</keyword>
<dbReference type="AlphaFoldDB" id="A0A0K0FTJ7"/>
<feature type="transmembrane region" description="Helical" evidence="1">
    <location>
        <begin position="12"/>
        <end position="33"/>
    </location>
</feature>
<dbReference type="Proteomes" id="UP000035680">
    <property type="component" value="Unassembled WGS sequence"/>
</dbReference>
<keyword evidence="2" id="KW-1185">Reference proteome</keyword>
<evidence type="ECO:0000313" key="3">
    <source>
        <dbReference type="WBParaSite" id="SVE_1565800.1"/>
    </source>
</evidence>
<evidence type="ECO:0000256" key="1">
    <source>
        <dbReference type="SAM" id="Phobius"/>
    </source>
</evidence>
<evidence type="ECO:0000313" key="2">
    <source>
        <dbReference type="Proteomes" id="UP000035680"/>
    </source>
</evidence>